<evidence type="ECO:0000256" key="8">
    <source>
        <dbReference type="ARBA" id="ARBA00023015"/>
    </source>
</evidence>
<dbReference type="STRING" id="556484.B7G2F5"/>
<reference evidence="14" key="2">
    <citation type="submission" date="2008-08" db="EMBL/GenBank/DDBJ databases">
        <authorList>
            <consortium name="Diatom Consortium"/>
            <person name="Grigoriev I."/>
            <person name="Grimwood J."/>
            <person name="Kuo A."/>
            <person name="Otillar R.P."/>
            <person name="Salamov A."/>
            <person name="Detter J.C."/>
            <person name="Lindquist E."/>
            <person name="Shapiro H."/>
            <person name="Lucas S."/>
            <person name="Glavina del Rio T."/>
            <person name="Pitluck S."/>
            <person name="Rokhsar D."/>
            <person name="Bowler C."/>
        </authorList>
    </citation>
    <scope>GENOME REANNOTATION</scope>
    <source>
        <strain evidence="14">CCAP 1055/1</strain>
    </source>
</reference>
<dbReference type="OrthoDB" id="424465at2759"/>
<keyword evidence="10" id="KW-0539">Nucleus</keyword>
<dbReference type="GeneID" id="7202012"/>
<comment type="similarity">
    <text evidence="11">Belongs to the JMJD6 family.</text>
</comment>
<protein>
    <recommendedName>
        <fullName evidence="12">JmjC domain-containing protein</fullName>
    </recommendedName>
</protein>
<organism evidence="13 14">
    <name type="scientific">Phaeodactylum tricornutum (strain CCAP 1055/1)</name>
    <dbReference type="NCBI Taxonomy" id="556484"/>
    <lineage>
        <taxon>Eukaryota</taxon>
        <taxon>Sar</taxon>
        <taxon>Stramenopiles</taxon>
        <taxon>Ochrophyta</taxon>
        <taxon>Bacillariophyta</taxon>
        <taxon>Bacillariophyceae</taxon>
        <taxon>Bacillariophycidae</taxon>
        <taxon>Naviculales</taxon>
        <taxon>Phaeodactylaceae</taxon>
        <taxon>Phaeodactylum</taxon>
    </lineage>
</organism>
<dbReference type="eggNOG" id="KOG2130">
    <property type="taxonomic scope" value="Eukaryota"/>
</dbReference>
<evidence type="ECO:0000313" key="14">
    <source>
        <dbReference type="Proteomes" id="UP000000759"/>
    </source>
</evidence>
<dbReference type="GO" id="GO:0005737">
    <property type="term" value="C:cytoplasm"/>
    <property type="evidence" value="ECO:0007669"/>
    <property type="project" value="TreeGrafter"/>
</dbReference>
<evidence type="ECO:0000256" key="2">
    <source>
        <dbReference type="ARBA" id="ARBA00004123"/>
    </source>
</evidence>
<keyword evidence="14" id="KW-1185">Reference proteome</keyword>
<proteinExistence type="inferred from homology"/>
<evidence type="ECO:0000256" key="9">
    <source>
        <dbReference type="ARBA" id="ARBA00023163"/>
    </source>
</evidence>
<evidence type="ECO:0000256" key="6">
    <source>
        <dbReference type="ARBA" id="ARBA00023002"/>
    </source>
</evidence>
<dbReference type="PANTHER" id="PTHR12480:SF32">
    <property type="entry name" value="BIFUNCTIONAL ARGININE DEMETHYLASE AND LYSYL-HYDROXYLASE JMJD6"/>
    <property type="match status" value="1"/>
</dbReference>
<dbReference type="HOGENOM" id="CLU_016785_8_0_1"/>
<dbReference type="GO" id="GO:0106140">
    <property type="term" value="F:P-TEFb complex binding"/>
    <property type="evidence" value="ECO:0007669"/>
    <property type="project" value="TreeGrafter"/>
</dbReference>
<dbReference type="GO" id="GO:0033749">
    <property type="term" value="F:histone H4R3 demethylase activity"/>
    <property type="evidence" value="ECO:0007669"/>
    <property type="project" value="TreeGrafter"/>
</dbReference>
<dbReference type="PROSITE" id="PS51184">
    <property type="entry name" value="JMJC"/>
    <property type="match status" value="1"/>
</dbReference>
<dbReference type="Gene3D" id="1.20.1280.270">
    <property type="match status" value="1"/>
</dbReference>
<keyword evidence="9" id="KW-0804">Transcription</keyword>
<dbReference type="Pfam" id="PF02373">
    <property type="entry name" value="JmjC"/>
    <property type="match status" value="1"/>
</dbReference>
<name>B7G2F5_PHATC</name>
<keyword evidence="8" id="KW-0805">Transcription regulation</keyword>
<evidence type="ECO:0000256" key="5">
    <source>
        <dbReference type="ARBA" id="ARBA00022964"/>
    </source>
</evidence>
<dbReference type="SUPFAM" id="SSF51197">
    <property type="entry name" value="Clavaminate synthase-like"/>
    <property type="match status" value="1"/>
</dbReference>
<gene>
    <name evidence="13" type="ORF">PHATRDRAFT_3251</name>
</gene>
<dbReference type="PaxDb" id="2850-Phatr3251"/>
<evidence type="ECO:0000256" key="1">
    <source>
        <dbReference type="ARBA" id="ARBA00001954"/>
    </source>
</evidence>
<comment type="cofactor">
    <cofactor evidence="1">
        <name>Fe(2+)</name>
        <dbReference type="ChEBI" id="CHEBI:29033"/>
    </cofactor>
</comment>
<dbReference type="InterPro" id="IPR003347">
    <property type="entry name" value="JmjC_dom"/>
</dbReference>
<dbReference type="EMBL" id="CM000614">
    <property type="protein sequence ID" value="EEC47293.1"/>
    <property type="molecule type" value="Genomic_DNA"/>
</dbReference>
<dbReference type="KEGG" id="pti:PHATRDRAFT_3251"/>
<keyword evidence="3" id="KW-0479">Metal-binding</keyword>
<evidence type="ECO:0000259" key="12">
    <source>
        <dbReference type="PROSITE" id="PS51184"/>
    </source>
</evidence>
<feature type="domain" description="JmjC" evidence="12">
    <location>
        <begin position="103"/>
        <end position="274"/>
    </location>
</feature>
<dbReference type="PANTHER" id="PTHR12480">
    <property type="entry name" value="ARGININE DEMETHYLASE AND LYSYL-HYDROXYLASE JMJD"/>
    <property type="match status" value="1"/>
</dbReference>
<evidence type="ECO:0000256" key="11">
    <source>
        <dbReference type="ARBA" id="ARBA00038068"/>
    </source>
</evidence>
<dbReference type="RefSeq" id="XP_002181370.1">
    <property type="nucleotide sequence ID" value="XM_002181334.1"/>
</dbReference>
<keyword evidence="7" id="KW-0408">Iron</keyword>
<dbReference type="SMART" id="SM00558">
    <property type="entry name" value="JmjC"/>
    <property type="match status" value="1"/>
</dbReference>
<dbReference type="InterPro" id="IPR050910">
    <property type="entry name" value="JMJD6_ArgDemeth/LysHydrox"/>
</dbReference>
<reference evidence="13 14" key="1">
    <citation type="journal article" date="2008" name="Nature">
        <title>The Phaeodactylum genome reveals the evolutionary history of diatom genomes.</title>
        <authorList>
            <person name="Bowler C."/>
            <person name="Allen A.E."/>
            <person name="Badger J.H."/>
            <person name="Grimwood J."/>
            <person name="Jabbari K."/>
            <person name="Kuo A."/>
            <person name="Maheswari U."/>
            <person name="Martens C."/>
            <person name="Maumus F."/>
            <person name="Otillar R.P."/>
            <person name="Rayko E."/>
            <person name="Salamov A."/>
            <person name="Vandepoele K."/>
            <person name="Beszteri B."/>
            <person name="Gruber A."/>
            <person name="Heijde M."/>
            <person name="Katinka M."/>
            <person name="Mock T."/>
            <person name="Valentin K."/>
            <person name="Verret F."/>
            <person name="Berges J.A."/>
            <person name="Brownlee C."/>
            <person name="Cadoret J.P."/>
            <person name="Chiovitti A."/>
            <person name="Choi C.J."/>
            <person name="Coesel S."/>
            <person name="De Martino A."/>
            <person name="Detter J.C."/>
            <person name="Durkin C."/>
            <person name="Falciatore A."/>
            <person name="Fournet J."/>
            <person name="Haruta M."/>
            <person name="Huysman M.J."/>
            <person name="Jenkins B.D."/>
            <person name="Jiroutova K."/>
            <person name="Jorgensen R.E."/>
            <person name="Joubert Y."/>
            <person name="Kaplan A."/>
            <person name="Kroger N."/>
            <person name="Kroth P.G."/>
            <person name="La Roche J."/>
            <person name="Lindquist E."/>
            <person name="Lommer M."/>
            <person name="Martin-Jezequel V."/>
            <person name="Lopez P.J."/>
            <person name="Lucas S."/>
            <person name="Mangogna M."/>
            <person name="McGinnis K."/>
            <person name="Medlin L.K."/>
            <person name="Montsant A."/>
            <person name="Oudot-Le Secq M.P."/>
            <person name="Napoli C."/>
            <person name="Obornik M."/>
            <person name="Parker M.S."/>
            <person name="Petit J.L."/>
            <person name="Porcel B.M."/>
            <person name="Poulsen N."/>
            <person name="Robison M."/>
            <person name="Rychlewski L."/>
            <person name="Rynearson T.A."/>
            <person name="Schmutz J."/>
            <person name="Shapiro H."/>
            <person name="Siaut M."/>
            <person name="Stanley M."/>
            <person name="Sussman M.R."/>
            <person name="Taylor A.R."/>
            <person name="Vardi A."/>
            <person name="von Dassow P."/>
            <person name="Vyverman W."/>
            <person name="Willis A."/>
            <person name="Wyrwicz L.S."/>
            <person name="Rokhsar D.S."/>
            <person name="Weissenbach J."/>
            <person name="Armbrust E.V."/>
            <person name="Green B.R."/>
            <person name="Van de Peer Y."/>
            <person name="Grigoriev I.V."/>
        </authorList>
    </citation>
    <scope>NUCLEOTIDE SEQUENCE [LARGE SCALE GENOMIC DNA]</scope>
    <source>
        <strain evidence="13 14">CCAP 1055/1</strain>
    </source>
</reference>
<evidence type="ECO:0000256" key="10">
    <source>
        <dbReference type="ARBA" id="ARBA00023242"/>
    </source>
</evidence>
<dbReference type="InParanoid" id="B7G2F5"/>
<evidence type="ECO:0000256" key="3">
    <source>
        <dbReference type="ARBA" id="ARBA00022723"/>
    </source>
</evidence>
<keyword evidence="5" id="KW-0223">Dioxygenase</keyword>
<keyword evidence="4" id="KW-0156">Chromatin regulator</keyword>
<feature type="non-terminal residue" evidence="13">
    <location>
        <position position="1"/>
    </location>
</feature>
<accession>B7G2F5</accession>
<sequence length="294" mass="34458">LDAKFLSTKEFHMYETSGIPCVIRSIPDGYDGGRFASEWAASRYWSLEKLAADPDLRDRFFKCGEDDDGKSVKVKLKHFIKYLQSNADDSPLYIFDTSFEEDRKAKRVLADYRVPSYFSDDLFQLVSEARRPPYRWFLVGPERSGSTVHVDPLATSAWNTLMFGKKRWVLFPPQVPKQVVKGRGLVRRDEDDEAIHYFMFILPRIKRKAASLKHHEDYKDFACYEFTQNAGETCFIPHGWWHAVLNLTHTVGVTQNFCSERNFDQVWLKTRSGRKHMAWKWLQQLDLKYPHLAE</sequence>
<dbReference type="Proteomes" id="UP000000759">
    <property type="component" value="Chromosome 12"/>
</dbReference>
<feature type="non-terminal residue" evidence="13">
    <location>
        <position position="294"/>
    </location>
</feature>
<evidence type="ECO:0000256" key="7">
    <source>
        <dbReference type="ARBA" id="ARBA00023004"/>
    </source>
</evidence>
<evidence type="ECO:0000313" key="13">
    <source>
        <dbReference type="EMBL" id="EEC47293.1"/>
    </source>
</evidence>
<keyword evidence="6" id="KW-0560">Oxidoreductase</keyword>
<dbReference type="GO" id="GO:0005634">
    <property type="term" value="C:nucleus"/>
    <property type="evidence" value="ECO:0007669"/>
    <property type="project" value="UniProtKB-SubCell"/>
</dbReference>
<dbReference type="Gene3D" id="2.60.120.650">
    <property type="entry name" value="Cupin"/>
    <property type="match status" value="1"/>
</dbReference>
<evidence type="ECO:0000256" key="4">
    <source>
        <dbReference type="ARBA" id="ARBA00022853"/>
    </source>
</evidence>
<dbReference type="GO" id="GO:0046872">
    <property type="term" value="F:metal ion binding"/>
    <property type="evidence" value="ECO:0007669"/>
    <property type="project" value="UniProtKB-KW"/>
</dbReference>
<dbReference type="AlphaFoldDB" id="B7G2F5"/>
<comment type="subcellular location">
    <subcellularLocation>
        <location evidence="2">Nucleus</location>
    </subcellularLocation>
</comment>